<feature type="domain" description="Tyrosine-protein phosphatase" evidence="2">
    <location>
        <begin position="117"/>
        <end position="271"/>
    </location>
</feature>
<protein>
    <recommendedName>
        <fullName evidence="6">Protein-tyrosine-phosphatase</fullName>
    </recommendedName>
</protein>
<dbReference type="PROSITE" id="PS50054">
    <property type="entry name" value="TYR_PHOSPHATASE_DUAL"/>
    <property type="match status" value="1"/>
</dbReference>
<feature type="domain" description="Tyrosine specific protein phosphatases" evidence="3">
    <location>
        <begin position="190"/>
        <end position="249"/>
    </location>
</feature>
<gene>
    <name evidence="4" type="ORF">F444_19560</name>
</gene>
<evidence type="ECO:0000313" key="4">
    <source>
        <dbReference type="EMBL" id="ETO62533.1"/>
    </source>
</evidence>
<evidence type="ECO:0000256" key="1">
    <source>
        <dbReference type="SAM" id="MobiDB-lite"/>
    </source>
</evidence>
<reference evidence="4 5" key="1">
    <citation type="submission" date="2013-11" db="EMBL/GenBank/DDBJ databases">
        <title>The Genome Sequence of Phytophthora parasitica P1976.</title>
        <authorList>
            <consortium name="The Broad Institute Genomics Platform"/>
            <person name="Russ C."/>
            <person name="Tyler B."/>
            <person name="Panabieres F."/>
            <person name="Shan W."/>
            <person name="Tripathy S."/>
            <person name="Grunwald N."/>
            <person name="Machado M."/>
            <person name="Johnson C.S."/>
            <person name="Walker B."/>
            <person name="Young S."/>
            <person name="Zeng Q."/>
            <person name="Gargeya S."/>
            <person name="Fitzgerald M."/>
            <person name="Haas B."/>
            <person name="Abouelleil A."/>
            <person name="Allen A.W."/>
            <person name="Alvarado L."/>
            <person name="Arachchi H.M."/>
            <person name="Berlin A.M."/>
            <person name="Chapman S.B."/>
            <person name="Gainer-Dewar J."/>
            <person name="Goldberg J."/>
            <person name="Griggs A."/>
            <person name="Gujja S."/>
            <person name="Hansen M."/>
            <person name="Howarth C."/>
            <person name="Imamovic A."/>
            <person name="Ireland A."/>
            <person name="Larimer J."/>
            <person name="McCowan C."/>
            <person name="Murphy C."/>
            <person name="Pearson M."/>
            <person name="Poon T.W."/>
            <person name="Priest M."/>
            <person name="Roberts A."/>
            <person name="Saif S."/>
            <person name="Shea T."/>
            <person name="Sisk P."/>
            <person name="Sykes S."/>
            <person name="Wortman J."/>
            <person name="Nusbaum C."/>
            <person name="Birren B."/>
        </authorList>
    </citation>
    <scope>NUCLEOTIDE SEQUENCE [LARGE SCALE GENOMIC DNA]</scope>
    <source>
        <strain evidence="4 5">P1976</strain>
    </source>
</reference>
<dbReference type="InterPro" id="IPR029021">
    <property type="entry name" value="Prot-tyrosine_phosphatase-like"/>
</dbReference>
<evidence type="ECO:0000259" key="2">
    <source>
        <dbReference type="PROSITE" id="PS50054"/>
    </source>
</evidence>
<dbReference type="AlphaFoldDB" id="A0A080Z7C2"/>
<accession>A0A080Z7C2</accession>
<dbReference type="Gene3D" id="3.40.20.10">
    <property type="entry name" value="Severin"/>
    <property type="match status" value="1"/>
</dbReference>
<dbReference type="SUPFAM" id="SSF52799">
    <property type="entry name" value="(Phosphotyrosine protein) phosphatases II"/>
    <property type="match status" value="1"/>
</dbReference>
<dbReference type="Pfam" id="PF00626">
    <property type="entry name" value="Gelsolin"/>
    <property type="match status" value="1"/>
</dbReference>
<dbReference type="PANTHER" id="PTHR46381:SF2">
    <property type="entry name" value="MAP KINASE PHOSPHATASE"/>
    <property type="match status" value="1"/>
</dbReference>
<dbReference type="Gene3D" id="3.90.190.10">
    <property type="entry name" value="Protein tyrosine phosphatase superfamily"/>
    <property type="match status" value="1"/>
</dbReference>
<evidence type="ECO:0000259" key="3">
    <source>
        <dbReference type="PROSITE" id="PS50056"/>
    </source>
</evidence>
<dbReference type="SMART" id="SM00195">
    <property type="entry name" value="DSPc"/>
    <property type="match status" value="1"/>
</dbReference>
<dbReference type="SUPFAM" id="SSF55753">
    <property type="entry name" value="Actin depolymerizing proteins"/>
    <property type="match status" value="1"/>
</dbReference>
<proteinExistence type="predicted"/>
<organism evidence="4 5">
    <name type="scientific">Phytophthora nicotianae P1976</name>
    <dbReference type="NCBI Taxonomy" id="1317066"/>
    <lineage>
        <taxon>Eukaryota</taxon>
        <taxon>Sar</taxon>
        <taxon>Stramenopiles</taxon>
        <taxon>Oomycota</taxon>
        <taxon>Peronosporomycetes</taxon>
        <taxon>Peronosporales</taxon>
        <taxon>Peronosporaceae</taxon>
        <taxon>Phytophthora</taxon>
    </lineage>
</organism>
<comment type="caution">
    <text evidence="4">The sequence shown here is derived from an EMBL/GenBank/DDBJ whole genome shotgun (WGS) entry which is preliminary data.</text>
</comment>
<feature type="compositionally biased region" description="Polar residues" evidence="1">
    <location>
        <begin position="429"/>
        <end position="441"/>
    </location>
</feature>
<dbReference type="PROSITE" id="PS50056">
    <property type="entry name" value="TYR_PHOSPHATASE_2"/>
    <property type="match status" value="1"/>
</dbReference>
<dbReference type="EMBL" id="ANJA01003576">
    <property type="protein sequence ID" value="ETO62533.1"/>
    <property type="molecule type" value="Genomic_DNA"/>
</dbReference>
<feature type="region of interest" description="Disordered" evidence="1">
    <location>
        <begin position="1"/>
        <end position="36"/>
    </location>
</feature>
<sequence length="557" mass="61984">MGNGQSRDGFEGVLPSESGVKAAGTANPESPTISDAWTATTTDSSAVVDPDAEVPPVFVGKIVPPGHALQQEEDTSRLRLEASDVTHAFNNTDRVDDPFVIPESVRKSRTLDAYADVCSEILPGFLFVSNFRVARDTAKLRALGITHVINCCGELKQYEDGVEKPEISAFNTLRLLLRDDANEDLTPFFPQVMEYIATSRQRSENGTKEKVLVHCHQGVSRSCAIAIAYVMLEQQLSYRDAAAMVKRQRAISSPNAAFICQLLEWEKDLQAMRTCENETTSLTLGGLYRLTPHANYDPECLVLKRCYEPSTGSARQRQNMANVKTPDDEQRLLWSHGTFVFQSPTTATDLIVWKGSECEISEAMPRAKELAHQLLRLQELVQHSDATMQMRIVEVQDHAGSGIDHFGYTTELQWSRESVSKMPLLLPTNEDTGTSTTNGTSADKLEERATDAESVPQLFILETIGEYGDDSWDQLTNYDSEDLTSDSAFLLCSIRSEGVAEAYVWIGTSCNYTPDMIIQASQKHIQILLKRDSSPSLIVEHQNQESDEFWELFEAGY</sequence>
<dbReference type="InterPro" id="IPR020422">
    <property type="entry name" value="TYR_PHOSPHATASE_DUAL_dom"/>
</dbReference>
<dbReference type="Pfam" id="PF00782">
    <property type="entry name" value="DSPc"/>
    <property type="match status" value="1"/>
</dbReference>
<dbReference type="InterPro" id="IPR007123">
    <property type="entry name" value="Gelsolin-like_dom"/>
</dbReference>
<evidence type="ECO:0008006" key="6">
    <source>
        <dbReference type="Google" id="ProtNLM"/>
    </source>
</evidence>
<evidence type="ECO:0000313" key="5">
    <source>
        <dbReference type="Proteomes" id="UP000028582"/>
    </source>
</evidence>
<name>A0A080Z7C2_PHYNI</name>
<dbReference type="OrthoDB" id="165342at2759"/>
<dbReference type="InterPro" id="IPR000387">
    <property type="entry name" value="Tyr_Pase_dom"/>
</dbReference>
<dbReference type="Proteomes" id="UP000028582">
    <property type="component" value="Unassembled WGS sequence"/>
</dbReference>
<dbReference type="PANTHER" id="PTHR46381">
    <property type="entry name" value="MKPA PROTEIN"/>
    <property type="match status" value="1"/>
</dbReference>
<dbReference type="CDD" id="cd14498">
    <property type="entry name" value="DSP"/>
    <property type="match status" value="1"/>
</dbReference>
<feature type="region of interest" description="Disordered" evidence="1">
    <location>
        <begin position="425"/>
        <end position="448"/>
    </location>
</feature>
<dbReference type="InterPro" id="IPR000340">
    <property type="entry name" value="Dual-sp_phosphatase_cat-dom"/>
</dbReference>
<dbReference type="InterPro" id="IPR029006">
    <property type="entry name" value="ADF-H/Gelsolin-like_dom_sf"/>
</dbReference>